<evidence type="ECO:0000256" key="1">
    <source>
        <dbReference type="SAM" id="SignalP"/>
    </source>
</evidence>
<keyword evidence="1" id="KW-0732">Signal</keyword>
<gene>
    <name evidence="2" type="ORF">G0Q06_03780</name>
</gene>
<protein>
    <submittedName>
        <fullName evidence="2">Uncharacterized protein</fullName>
    </submittedName>
</protein>
<name>A0A6B2LY62_9BACT</name>
<evidence type="ECO:0000313" key="2">
    <source>
        <dbReference type="EMBL" id="NDV61561.1"/>
    </source>
</evidence>
<dbReference type="AlphaFoldDB" id="A0A6B2LY62"/>
<comment type="caution">
    <text evidence="2">The sequence shown here is derived from an EMBL/GenBank/DDBJ whole genome shotgun (WGS) entry which is preliminary data.</text>
</comment>
<reference evidence="2 3" key="1">
    <citation type="submission" date="2020-02" db="EMBL/GenBank/DDBJ databases">
        <title>Albibacoteraceae fam. nov., the first described family within the subdivision 4 Verrucomicrobia.</title>
        <authorList>
            <person name="Xi F."/>
        </authorList>
    </citation>
    <scope>NUCLEOTIDE SEQUENCE [LARGE SCALE GENOMIC DNA]</scope>
    <source>
        <strain evidence="2 3">CK1056</strain>
    </source>
</reference>
<feature type="chain" id="PRO_5025480275" evidence="1">
    <location>
        <begin position="31"/>
        <end position="163"/>
    </location>
</feature>
<keyword evidence="3" id="KW-1185">Reference proteome</keyword>
<feature type="signal peptide" evidence="1">
    <location>
        <begin position="1"/>
        <end position="30"/>
    </location>
</feature>
<dbReference type="EMBL" id="JAAGNX010000001">
    <property type="protein sequence ID" value="NDV61561.1"/>
    <property type="molecule type" value="Genomic_DNA"/>
</dbReference>
<dbReference type="Proteomes" id="UP000478417">
    <property type="component" value="Unassembled WGS sequence"/>
</dbReference>
<sequence length="163" mass="17262">MKTSSLFSKSIAAISLLALFTAPAVLSAKAYEAGGSATYIVTDSESTTHPDGTVTVIQTSKSVVVCDDETVPFHLGSQTAVGTLVMDADGNLLTTAGYLHTVDPDGDVMYIWWRGIEGGSEWGFMSGSGKYEGMEGGGTSKLISMQPDGSQVIRWHGKWTMKD</sequence>
<organism evidence="2 3">
    <name type="scientific">Oceanipulchritudo coccoides</name>
    <dbReference type="NCBI Taxonomy" id="2706888"/>
    <lineage>
        <taxon>Bacteria</taxon>
        <taxon>Pseudomonadati</taxon>
        <taxon>Verrucomicrobiota</taxon>
        <taxon>Opitutia</taxon>
        <taxon>Puniceicoccales</taxon>
        <taxon>Oceanipulchritudinaceae</taxon>
        <taxon>Oceanipulchritudo</taxon>
    </lineage>
</organism>
<proteinExistence type="predicted"/>
<dbReference type="RefSeq" id="WP_163962610.1">
    <property type="nucleotide sequence ID" value="NZ_JAAGNX010000001.1"/>
</dbReference>
<accession>A0A6B2LY62</accession>
<evidence type="ECO:0000313" key="3">
    <source>
        <dbReference type="Proteomes" id="UP000478417"/>
    </source>
</evidence>